<feature type="DNA-binding region" description="Homeobox" evidence="4">
    <location>
        <begin position="157"/>
        <end position="216"/>
    </location>
</feature>
<comment type="subcellular location">
    <subcellularLocation>
        <location evidence="4 5">Nucleus</location>
    </subcellularLocation>
</comment>
<keyword evidence="1 4" id="KW-0238">DNA-binding</keyword>
<accession>A0A8C5N1P6</accession>
<feature type="domain" description="Homeobox" evidence="6">
    <location>
        <begin position="155"/>
        <end position="215"/>
    </location>
</feature>
<dbReference type="GO" id="GO:0003677">
    <property type="term" value="F:DNA binding"/>
    <property type="evidence" value="ECO:0007669"/>
    <property type="project" value="UniProtKB-UniRule"/>
</dbReference>
<reference evidence="7" key="1">
    <citation type="submission" date="2025-08" db="UniProtKB">
        <authorList>
            <consortium name="Ensembl"/>
        </authorList>
    </citation>
    <scope>IDENTIFICATION</scope>
</reference>
<dbReference type="InterPro" id="IPR001356">
    <property type="entry name" value="HD"/>
</dbReference>
<dbReference type="InterPro" id="IPR009057">
    <property type="entry name" value="Homeodomain-like_sf"/>
</dbReference>
<proteinExistence type="predicted"/>
<dbReference type="PROSITE" id="PS50071">
    <property type="entry name" value="HOMEOBOX_2"/>
    <property type="match status" value="1"/>
</dbReference>
<evidence type="ECO:0000256" key="4">
    <source>
        <dbReference type="PROSITE-ProRule" id="PRU00108"/>
    </source>
</evidence>
<dbReference type="PRINTS" id="PR00024">
    <property type="entry name" value="HOMEOBOX"/>
</dbReference>
<evidence type="ECO:0000256" key="2">
    <source>
        <dbReference type="ARBA" id="ARBA00023155"/>
    </source>
</evidence>
<dbReference type="GO" id="GO:0005634">
    <property type="term" value="C:nucleus"/>
    <property type="evidence" value="ECO:0007669"/>
    <property type="project" value="UniProtKB-SubCell"/>
</dbReference>
<dbReference type="Proteomes" id="UP000694569">
    <property type="component" value="Unplaced"/>
</dbReference>
<dbReference type="InterPro" id="IPR051662">
    <property type="entry name" value="H2.0_Homeobox_NeuralPatt"/>
</dbReference>
<dbReference type="InterPro" id="IPR020479">
    <property type="entry name" value="HD_metazoa"/>
</dbReference>
<dbReference type="GeneTree" id="ENSGT00950000183093"/>
<protein>
    <submittedName>
        <fullName evidence="7">Developing brain homeobox 2</fullName>
    </submittedName>
</protein>
<sequence>MMISGALSPQSVNWNLMGPSAIVHHKSVHPGLGRSFLIDDLLRDGDSHSTALASSGPAAEQMCPSRCFWMSSPTTWTFDLIHPTDSLPAFLPHARSAFHPTTGMPPHATCLFLQSLPFYPSCCGGSCQPPASPTAFPRNETEKPVLKQESSLKERRVILKRAVFSEEQRKALEKMFQKQKYISKVDRKKLAANLDLKESQVKIWFQNRRMKWRNSKEKEVLLKRCLNEDLGQQKLSRTSASLHICPTEKNLRNTLQSKKIKEKSKDKAGSLLSEQPPCVNSVHPLYYHSLDLL</sequence>
<dbReference type="OrthoDB" id="6159439at2759"/>
<dbReference type="PANTHER" id="PTHR24331">
    <property type="entry name" value="DBX"/>
    <property type="match status" value="1"/>
</dbReference>
<evidence type="ECO:0000313" key="8">
    <source>
        <dbReference type="Proteomes" id="UP000694569"/>
    </source>
</evidence>
<evidence type="ECO:0000256" key="1">
    <source>
        <dbReference type="ARBA" id="ARBA00023125"/>
    </source>
</evidence>
<dbReference type="Pfam" id="PF00046">
    <property type="entry name" value="Homeodomain"/>
    <property type="match status" value="1"/>
</dbReference>
<reference evidence="7" key="2">
    <citation type="submission" date="2025-09" db="UniProtKB">
        <authorList>
            <consortium name="Ensembl"/>
        </authorList>
    </citation>
    <scope>IDENTIFICATION</scope>
</reference>
<name>A0A8C5N1P6_9ANUR</name>
<gene>
    <name evidence="7" type="primary">DBX2</name>
</gene>
<dbReference type="SUPFAM" id="SSF46689">
    <property type="entry name" value="Homeodomain-like"/>
    <property type="match status" value="1"/>
</dbReference>
<dbReference type="AlphaFoldDB" id="A0A8C5N1P6"/>
<dbReference type="GO" id="GO:0000981">
    <property type="term" value="F:DNA-binding transcription factor activity, RNA polymerase II-specific"/>
    <property type="evidence" value="ECO:0007669"/>
    <property type="project" value="InterPro"/>
</dbReference>
<dbReference type="Ensembl" id="ENSLLET00000021077.1">
    <property type="protein sequence ID" value="ENSLLEP00000020281.1"/>
    <property type="gene ID" value="ENSLLEG00000012818.1"/>
</dbReference>
<dbReference type="CDD" id="cd00086">
    <property type="entry name" value="homeodomain"/>
    <property type="match status" value="1"/>
</dbReference>
<dbReference type="SMART" id="SM00389">
    <property type="entry name" value="HOX"/>
    <property type="match status" value="1"/>
</dbReference>
<evidence type="ECO:0000256" key="5">
    <source>
        <dbReference type="RuleBase" id="RU000682"/>
    </source>
</evidence>
<evidence type="ECO:0000259" key="6">
    <source>
        <dbReference type="PROSITE" id="PS50071"/>
    </source>
</evidence>
<organism evidence="7 8">
    <name type="scientific">Leptobrachium leishanense</name>
    <name type="common">Leishan spiny toad</name>
    <dbReference type="NCBI Taxonomy" id="445787"/>
    <lineage>
        <taxon>Eukaryota</taxon>
        <taxon>Metazoa</taxon>
        <taxon>Chordata</taxon>
        <taxon>Craniata</taxon>
        <taxon>Vertebrata</taxon>
        <taxon>Euteleostomi</taxon>
        <taxon>Amphibia</taxon>
        <taxon>Batrachia</taxon>
        <taxon>Anura</taxon>
        <taxon>Pelobatoidea</taxon>
        <taxon>Megophryidae</taxon>
        <taxon>Leptobrachium</taxon>
    </lineage>
</organism>
<dbReference type="PROSITE" id="PS00027">
    <property type="entry name" value="HOMEOBOX_1"/>
    <property type="match status" value="1"/>
</dbReference>
<keyword evidence="8" id="KW-1185">Reference proteome</keyword>
<evidence type="ECO:0000256" key="3">
    <source>
        <dbReference type="ARBA" id="ARBA00023242"/>
    </source>
</evidence>
<keyword evidence="3 4" id="KW-0539">Nucleus</keyword>
<dbReference type="Gene3D" id="1.10.10.60">
    <property type="entry name" value="Homeodomain-like"/>
    <property type="match status" value="1"/>
</dbReference>
<keyword evidence="2 4" id="KW-0371">Homeobox</keyword>
<dbReference type="InterPro" id="IPR017970">
    <property type="entry name" value="Homeobox_CS"/>
</dbReference>
<evidence type="ECO:0000313" key="7">
    <source>
        <dbReference type="Ensembl" id="ENSLLEP00000020281.1"/>
    </source>
</evidence>
<dbReference type="PANTHER" id="PTHR24331:SF4">
    <property type="entry name" value="HOMEOBOX PROTEIN DBX2"/>
    <property type="match status" value="1"/>
</dbReference>